<dbReference type="GO" id="GO:0005737">
    <property type="term" value="C:cytoplasm"/>
    <property type="evidence" value="ECO:0007669"/>
    <property type="project" value="TreeGrafter"/>
</dbReference>
<comment type="caution">
    <text evidence="3">The sequence shown here is derived from an EMBL/GenBank/DDBJ whole genome shotgun (WGS) entry which is preliminary data.</text>
</comment>
<evidence type="ECO:0000313" key="4">
    <source>
        <dbReference type="Proteomes" id="UP000664859"/>
    </source>
</evidence>
<dbReference type="OrthoDB" id="642895at2759"/>
<evidence type="ECO:0000256" key="2">
    <source>
        <dbReference type="SAM" id="MobiDB-lite"/>
    </source>
</evidence>
<name>A0A835ZH98_9STRA</name>
<feature type="compositionally biased region" description="Polar residues" evidence="2">
    <location>
        <begin position="606"/>
        <end position="616"/>
    </location>
</feature>
<dbReference type="AlphaFoldDB" id="A0A835ZH98"/>
<dbReference type="GO" id="GO:0008017">
    <property type="term" value="F:microtubule binding"/>
    <property type="evidence" value="ECO:0007669"/>
    <property type="project" value="InterPro"/>
</dbReference>
<keyword evidence="4" id="KW-1185">Reference proteome</keyword>
<reference evidence="3" key="1">
    <citation type="submission" date="2021-02" db="EMBL/GenBank/DDBJ databases">
        <title>First Annotated Genome of the Yellow-green Alga Tribonema minus.</title>
        <authorList>
            <person name="Mahan K.M."/>
        </authorList>
    </citation>
    <scope>NUCLEOTIDE SEQUENCE</scope>
    <source>
        <strain evidence="3">UTEX B ZZ1240</strain>
    </source>
</reference>
<feature type="compositionally biased region" description="Basic residues" evidence="2">
    <location>
        <begin position="470"/>
        <end position="480"/>
    </location>
</feature>
<feature type="coiled-coil region" evidence="1">
    <location>
        <begin position="395"/>
        <end position="422"/>
    </location>
</feature>
<feature type="compositionally biased region" description="Pro residues" evidence="2">
    <location>
        <begin position="513"/>
        <end position="523"/>
    </location>
</feature>
<sequence length="638" mass="69139">MPHESSDLPEYVVQQVIRCTLKTAATMETLWEEVGYNFEERVGFVDLLLQAVGRVCEERMEAELRLRNELTARIEHVGAEVARMARRAGAAVPAGGEARQQFLYGGSHFNVAAMTLTDRLAVLEVRCDELKKEEDRRRAAIQRWHAQIARDKENMADPLEPEWHDTESDLSDARLAAFEAKAQAVSAEKAARAQRIVALVLQCHTLFRELRWEPQLPLDYQIEELHELAALRRERQAAQLAQLRELWARLGTPQAERDAFEAALGADGIGEAGMERLERALRARRAEQRGALATLVADARAEAAAQLAALQASAQEAVPQNAQALSAPEGSWNETVLEGCMAARNALRDLAQRIAPLQQSIDKREAMLLEREEFFAQQQQQIDYSARGSGLTEQLQRVERMKRRIKEKLPRLTDALRRALAQWEQAEGFPVRYRGQRYLDLLERPVRAGAGRRRRRCGRGRGGVALPGAVHHHEHVRARARAAPPDGDGGSTASSASAASTAAAAAAAAAALPVPPQRAPPELPQRAREGSNPLAKALAAGGGGGGGGAADGARGSSSADTLPPPRNPLLKAAQAPPPLPVRANGDANPRPLSMQGLEELLARQPGLQSPPRSQVTAAAAAAAAAVPRPGGDRSGARR</sequence>
<evidence type="ECO:0000256" key="1">
    <source>
        <dbReference type="SAM" id="Coils"/>
    </source>
</evidence>
<dbReference type="PANTHER" id="PTHR19321">
    <property type="entry name" value="PROTEIN REGULATOR OF CYTOKINESIS 1 PRC1-RELATED"/>
    <property type="match status" value="1"/>
</dbReference>
<dbReference type="InterPro" id="IPR007145">
    <property type="entry name" value="MAP65_Ase1_PRC1"/>
</dbReference>
<dbReference type="Gene3D" id="1.20.58.1520">
    <property type="match status" value="1"/>
</dbReference>
<dbReference type="GO" id="GO:0005819">
    <property type="term" value="C:spindle"/>
    <property type="evidence" value="ECO:0007669"/>
    <property type="project" value="TreeGrafter"/>
</dbReference>
<feature type="region of interest" description="Disordered" evidence="2">
    <location>
        <begin position="449"/>
        <end position="498"/>
    </location>
</feature>
<feature type="compositionally biased region" description="Basic residues" evidence="2">
    <location>
        <begin position="450"/>
        <end position="459"/>
    </location>
</feature>
<protein>
    <recommendedName>
        <fullName evidence="5">Protein regulator of cytokinesis 1</fullName>
    </recommendedName>
</protein>
<gene>
    <name evidence="3" type="ORF">JKP88DRAFT_260879</name>
</gene>
<evidence type="ECO:0008006" key="5">
    <source>
        <dbReference type="Google" id="ProtNLM"/>
    </source>
</evidence>
<dbReference type="Proteomes" id="UP000664859">
    <property type="component" value="Unassembled WGS sequence"/>
</dbReference>
<dbReference type="PANTHER" id="PTHR19321:SF41">
    <property type="entry name" value="FASCETTO-RELATED"/>
    <property type="match status" value="1"/>
</dbReference>
<keyword evidence="1" id="KW-0175">Coiled coil</keyword>
<dbReference type="Pfam" id="PF03999">
    <property type="entry name" value="MAP65_ASE1"/>
    <property type="match status" value="1"/>
</dbReference>
<feature type="compositionally biased region" description="Gly residues" evidence="2">
    <location>
        <begin position="540"/>
        <end position="550"/>
    </location>
</feature>
<dbReference type="EMBL" id="JAFCMP010000001">
    <property type="protein sequence ID" value="KAG5193033.1"/>
    <property type="molecule type" value="Genomic_DNA"/>
</dbReference>
<dbReference type="GO" id="GO:0000226">
    <property type="term" value="P:microtubule cytoskeleton organization"/>
    <property type="evidence" value="ECO:0007669"/>
    <property type="project" value="InterPro"/>
</dbReference>
<organism evidence="3 4">
    <name type="scientific">Tribonema minus</name>
    <dbReference type="NCBI Taxonomy" id="303371"/>
    <lineage>
        <taxon>Eukaryota</taxon>
        <taxon>Sar</taxon>
        <taxon>Stramenopiles</taxon>
        <taxon>Ochrophyta</taxon>
        <taxon>PX clade</taxon>
        <taxon>Xanthophyceae</taxon>
        <taxon>Tribonematales</taxon>
        <taxon>Tribonemataceae</taxon>
        <taxon>Tribonema</taxon>
    </lineage>
</organism>
<feature type="region of interest" description="Disordered" evidence="2">
    <location>
        <begin position="511"/>
        <end position="638"/>
    </location>
</feature>
<proteinExistence type="predicted"/>
<accession>A0A835ZH98</accession>
<evidence type="ECO:0000313" key="3">
    <source>
        <dbReference type="EMBL" id="KAG5193033.1"/>
    </source>
</evidence>